<reference evidence="8" key="1">
    <citation type="submission" date="2019-12" db="UniProtKB">
        <authorList>
            <consortium name="WormBaseParasite"/>
        </authorList>
    </citation>
    <scope>IDENTIFICATION</scope>
</reference>
<dbReference type="GO" id="GO:0007064">
    <property type="term" value="P:mitotic sister chromatid cohesion"/>
    <property type="evidence" value="ECO:0007669"/>
    <property type="project" value="InterPro"/>
</dbReference>
<dbReference type="STRING" id="70415.A0A5S6QZF9"/>
<comment type="subcellular location">
    <subcellularLocation>
        <location evidence="1">Nucleus</location>
    </subcellularLocation>
</comment>
<dbReference type="Pfam" id="PF09696">
    <property type="entry name" value="Ctf8"/>
    <property type="match status" value="1"/>
</dbReference>
<keyword evidence="3" id="KW-0238">DNA-binding</keyword>
<keyword evidence="4" id="KW-0539">Nucleus</keyword>
<dbReference type="PANTHER" id="PTHR28605">
    <property type="entry name" value="CTF8, CHROMOSOME TRANSMISSION FIDELITY FACTOR 8 HOMOLOG (S. CEREVISIAE)"/>
    <property type="match status" value="1"/>
</dbReference>
<organism evidence="7 8">
    <name type="scientific">Trichuris muris</name>
    <name type="common">Mouse whipworm</name>
    <dbReference type="NCBI Taxonomy" id="70415"/>
    <lineage>
        <taxon>Eukaryota</taxon>
        <taxon>Metazoa</taxon>
        <taxon>Ecdysozoa</taxon>
        <taxon>Nematoda</taxon>
        <taxon>Enoplea</taxon>
        <taxon>Dorylaimia</taxon>
        <taxon>Trichinellida</taxon>
        <taxon>Trichuridae</taxon>
        <taxon>Trichuris</taxon>
    </lineage>
</organism>
<evidence type="ECO:0000256" key="4">
    <source>
        <dbReference type="ARBA" id="ARBA00023242"/>
    </source>
</evidence>
<accession>A0A5S6QZF9</accession>
<evidence type="ECO:0000256" key="6">
    <source>
        <dbReference type="ARBA" id="ARBA00038447"/>
    </source>
</evidence>
<name>A0A5S6QZF9_TRIMR</name>
<proteinExistence type="inferred from homology"/>
<evidence type="ECO:0000256" key="1">
    <source>
        <dbReference type="ARBA" id="ARBA00004123"/>
    </source>
</evidence>
<keyword evidence="5" id="KW-0131">Cell cycle</keyword>
<dbReference type="GO" id="GO:0031390">
    <property type="term" value="C:Ctf18 RFC-like complex"/>
    <property type="evidence" value="ECO:0007669"/>
    <property type="project" value="InterPro"/>
</dbReference>
<dbReference type="GO" id="GO:0006260">
    <property type="term" value="P:DNA replication"/>
    <property type="evidence" value="ECO:0007669"/>
    <property type="project" value="UniProtKB-KW"/>
</dbReference>
<evidence type="ECO:0000256" key="5">
    <source>
        <dbReference type="ARBA" id="ARBA00023306"/>
    </source>
</evidence>
<sequence>MQITVEMSKDTSDSELLLIELQGRLINNAGGSFAGHKLGALGFKHDGTPFLVIGRQILYGEVVTLPKPVVALRKKAASETDRRGYDIVSVVRSKICFKTRPKNVVTSARKH</sequence>
<dbReference type="WBParaSite" id="TMUE_3000012297.1">
    <property type="protein sequence ID" value="TMUE_3000012297.1"/>
    <property type="gene ID" value="WBGene00292865"/>
</dbReference>
<protein>
    <submittedName>
        <fullName evidence="8">Uncharacterized protein</fullName>
    </submittedName>
</protein>
<evidence type="ECO:0000313" key="8">
    <source>
        <dbReference type="WBParaSite" id="TMUE_3000012297.1"/>
    </source>
</evidence>
<keyword evidence="7" id="KW-1185">Reference proteome</keyword>
<evidence type="ECO:0000313" key="7">
    <source>
        <dbReference type="Proteomes" id="UP000046395"/>
    </source>
</evidence>
<dbReference type="PANTHER" id="PTHR28605:SF1">
    <property type="entry name" value="CHROMOSOME TRANSMISSION FIDELITY FACTOR 8"/>
    <property type="match status" value="1"/>
</dbReference>
<keyword evidence="2" id="KW-0235">DNA replication</keyword>
<dbReference type="InterPro" id="IPR018607">
    <property type="entry name" value="Ctf8"/>
</dbReference>
<dbReference type="GO" id="GO:0003677">
    <property type="term" value="F:DNA binding"/>
    <property type="evidence" value="ECO:0007669"/>
    <property type="project" value="UniProtKB-KW"/>
</dbReference>
<evidence type="ECO:0000256" key="2">
    <source>
        <dbReference type="ARBA" id="ARBA00022705"/>
    </source>
</evidence>
<dbReference type="AlphaFoldDB" id="A0A5S6QZF9"/>
<evidence type="ECO:0000256" key="3">
    <source>
        <dbReference type="ARBA" id="ARBA00023125"/>
    </source>
</evidence>
<comment type="similarity">
    <text evidence="6">Belongs to the CTF8 family.</text>
</comment>
<dbReference type="Proteomes" id="UP000046395">
    <property type="component" value="Unassembled WGS sequence"/>
</dbReference>